<dbReference type="AlphaFoldDB" id="A0A1E5UNI7"/>
<keyword evidence="3" id="KW-0687">Ribonucleoprotein</keyword>
<dbReference type="Proteomes" id="UP000095767">
    <property type="component" value="Unassembled WGS sequence"/>
</dbReference>
<dbReference type="GO" id="GO:1990904">
    <property type="term" value="C:ribonucleoprotein complex"/>
    <property type="evidence" value="ECO:0007669"/>
    <property type="project" value="UniProtKB-KW"/>
</dbReference>
<dbReference type="GO" id="GO:0003735">
    <property type="term" value="F:structural constituent of ribosome"/>
    <property type="evidence" value="ECO:0007669"/>
    <property type="project" value="InterPro"/>
</dbReference>
<protein>
    <recommendedName>
        <fullName evidence="6">40S ribosomal protein S18</fullName>
    </recommendedName>
</protein>
<evidence type="ECO:0000256" key="3">
    <source>
        <dbReference type="ARBA" id="ARBA00023274"/>
    </source>
</evidence>
<accession>A0A1E5UNI7</accession>
<evidence type="ECO:0000256" key="2">
    <source>
        <dbReference type="ARBA" id="ARBA00022980"/>
    </source>
</evidence>
<evidence type="ECO:0000313" key="4">
    <source>
        <dbReference type="EMBL" id="OEL14439.1"/>
    </source>
</evidence>
<name>A0A1E5UNI7_9POAL</name>
<gene>
    <name evidence="4" type="ORF">BAE44_0024542</name>
</gene>
<dbReference type="GO" id="GO:0003723">
    <property type="term" value="F:RNA binding"/>
    <property type="evidence" value="ECO:0007669"/>
    <property type="project" value="InterPro"/>
</dbReference>
<evidence type="ECO:0000313" key="5">
    <source>
        <dbReference type="Proteomes" id="UP000095767"/>
    </source>
</evidence>
<comment type="caution">
    <text evidence="4">The sequence shown here is derived from an EMBL/GenBank/DDBJ whole genome shotgun (WGS) entry which is preliminary data.</text>
</comment>
<dbReference type="GO" id="GO:0005840">
    <property type="term" value="C:ribosome"/>
    <property type="evidence" value="ECO:0007669"/>
    <property type="project" value="UniProtKB-KW"/>
</dbReference>
<dbReference type="GO" id="GO:0006412">
    <property type="term" value="P:translation"/>
    <property type="evidence" value="ECO:0007669"/>
    <property type="project" value="InterPro"/>
</dbReference>
<evidence type="ECO:0000256" key="1">
    <source>
        <dbReference type="ARBA" id="ARBA00008080"/>
    </source>
</evidence>
<dbReference type="InterPro" id="IPR001892">
    <property type="entry name" value="Ribosomal_uS13"/>
</dbReference>
<sequence length="57" mass="6651">LKQLMTVVANPKKFKVSDWFLNRKKGYKVGWYAQVAIDTLDAKLGDDLERLKKIRVN</sequence>
<dbReference type="EMBL" id="LWDX02070041">
    <property type="protein sequence ID" value="OEL14439.1"/>
    <property type="molecule type" value="Genomic_DNA"/>
</dbReference>
<dbReference type="STRING" id="888268.A0A1E5UNI7"/>
<reference evidence="4 5" key="1">
    <citation type="submission" date="2016-09" db="EMBL/GenBank/DDBJ databases">
        <title>The draft genome of Dichanthelium oligosanthes: A C3 panicoid grass species.</title>
        <authorList>
            <person name="Studer A.J."/>
            <person name="Schnable J.C."/>
            <person name="Brutnell T.P."/>
        </authorList>
    </citation>
    <scope>NUCLEOTIDE SEQUENCE [LARGE SCALE GENOMIC DNA]</scope>
    <source>
        <strain evidence="5">cv. Kellogg 1175</strain>
        <tissue evidence="4">Leaf</tissue>
    </source>
</reference>
<keyword evidence="2" id="KW-0689">Ribosomal protein</keyword>
<comment type="similarity">
    <text evidence="1">Belongs to the universal ribosomal protein uS13 family.</text>
</comment>
<organism evidence="4 5">
    <name type="scientific">Dichanthelium oligosanthes</name>
    <dbReference type="NCBI Taxonomy" id="888268"/>
    <lineage>
        <taxon>Eukaryota</taxon>
        <taxon>Viridiplantae</taxon>
        <taxon>Streptophyta</taxon>
        <taxon>Embryophyta</taxon>
        <taxon>Tracheophyta</taxon>
        <taxon>Spermatophyta</taxon>
        <taxon>Magnoliopsida</taxon>
        <taxon>Liliopsida</taxon>
        <taxon>Poales</taxon>
        <taxon>Poaceae</taxon>
        <taxon>PACMAD clade</taxon>
        <taxon>Panicoideae</taxon>
        <taxon>Panicodae</taxon>
        <taxon>Paniceae</taxon>
        <taxon>Dichantheliinae</taxon>
        <taxon>Dichanthelium</taxon>
    </lineage>
</organism>
<keyword evidence="5" id="KW-1185">Reference proteome</keyword>
<feature type="non-terminal residue" evidence="4">
    <location>
        <position position="1"/>
    </location>
</feature>
<dbReference type="Pfam" id="PF00416">
    <property type="entry name" value="Ribosomal_S13"/>
    <property type="match status" value="1"/>
</dbReference>
<evidence type="ECO:0008006" key="6">
    <source>
        <dbReference type="Google" id="ProtNLM"/>
    </source>
</evidence>
<proteinExistence type="inferred from homology"/>